<dbReference type="RefSeq" id="WP_091514575.1">
    <property type="nucleotide sequence ID" value="NZ_FOLE01000009.1"/>
</dbReference>
<dbReference type="OrthoDB" id="3385086at2"/>
<name>A0A1I1LS56_9BACT</name>
<organism evidence="6 7">
    <name type="scientific">Flexibacter flexilis DSM 6793</name>
    <dbReference type="NCBI Taxonomy" id="927664"/>
    <lineage>
        <taxon>Bacteria</taxon>
        <taxon>Pseudomonadati</taxon>
        <taxon>Bacteroidota</taxon>
        <taxon>Cytophagia</taxon>
        <taxon>Cytophagales</taxon>
        <taxon>Flexibacteraceae</taxon>
        <taxon>Flexibacter</taxon>
    </lineage>
</organism>
<protein>
    <submittedName>
        <fullName evidence="6">DoxX-like family protein</fullName>
    </submittedName>
</protein>
<feature type="transmembrane region" description="Helical" evidence="5">
    <location>
        <begin position="63"/>
        <end position="87"/>
    </location>
</feature>
<evidence type="ECO:0000313" key="6">
    <source>
        <dbReference type="EMBL" id="SFC75342.1"/>
    </source>
</evidence>
<feature type="transmembrane region" description="Helical" evidence="5">
    <location>
        <begin position="99"/>
        <end position="115"/>
    </location>
</feature>
<dbReference type="STRING" id="927664.SAMN05421780_10986"/>
<dbReference type="AlphaFoldDB" id="A0A1I1LS56"/>
<comment type="subcellular location">
    <subcellularLocation>
        <location evidence="1">Membrane</location>
        <topology evidence="1">Multi-pass membrane protein</topology>
    </subcellularLocation>
</comment>
<dbReference type="GO" id="GO:0016020">
    <property type="term" value="C:membrane"/>
    <property type="evidence" value="ECO:0007669"/>
    <property type="project" value="UniProtKB-SubCell"/>
</dbReference>
<evidence type="ECO:0000256" key="3">
    <source>
        <dbReference type="ARBA" id="ARBA00022989"/>
    </source>
</evidence>
<evidence type="ECO:0000256" key="4">
    <source>
        <dbReference type="ARBA" id="ARBA00023136"/>
    </source>
</evidence>
<dbReference type="Pfam" id="PF13564">
    <property type="entry name" value="DoxX_2"/>
    <property type="match status" value="1"/>
</dbReference>
<proteinExistence type="predicted"/>
<feature type="transmembrane region" description="Helical" evidence="5">
    <location>
        <begin position="6"/>
        <end position="25"/>
    </location>
</feature>
<dbReference type="InterPro" id="IPR032808">
    <property type="entry name" value="DoxX"/>
</dbReference>
<evidence type="ECO:0000256" key="2">
    <source>
        <dbReference type="ARBA" id="ARBA00022692"/>
    </source>
</evidence>
<evidence type="ECO:0000256" key="5">
    <source>
        <dbReference type="SAM" id="Phobius"/>
    </source>
</evidence>
<accession>A0A1I1LS56</accession>
<evidence type="ECO:0000313" key="7">
    <source>
        <dbReference type="Proteomes" id="UP000199514"/>
    </source>
</evidence>
<keyword evidence="4 5" id="KW-0472">Membrane</keyword>
<dbReference type="EMBL" id="FOLE01000009">
    <property type="protein sequence ID" value="SFC75342.1"/>
    <property type="molecule type" value="Genomic_DNA"/>
</dbReference>
<feature type="transmembrane region" description="Helical" evidence="5">
    <location>
        <begin position="37"/>
        <end position="57"/>
    </location>
</feature>
<gene>
    <name evidence="6" type="ORF">SAMN05421780_10986</name>
</gene>
<keyword evidence="3 5" id="KW-1133">Transmembrane helix</keyword>
<sequence>MNTTLWIIQAVLAAVFFMSGTVVYLMRDKLKSKMTWLTAYSSSMVLVICLSKIAGAIGLILPLYLGIATILTPLAAVGLAIVMALAFAYHLQHKEYKDVPATVLFFALSLFVAYGRF</sequence>
<keyword evidence="2 5" id="KW-0812">Transmembrane</keyword>
<dbReference type="Proteomes" id="UP000199514">
    <property type="component" value="Unassembled WGS sequence"/>
</dbReference>
<keyword evidence="7" id="KW-1185">Reference proteome</keyword>
<reference evidence="6 7" key="1">
    <citation type="submission" date="2016-10" db="EMBL/GenBank/DDBJ databases">
        <authorList>
            <person name="de Groot N.N."/>
        </authorList>
    </citation>
    <scope>NUCLEOTIDE SEQUENCE [LARGE SCALE GENOMIC DNA]</scope>
    <source>
        <strain evidence="6 7">DSM 6793</strain>
    </source>
</reference>
<evidence type="ECO:0000256" key="1">
    <source>
        <dbReference type="ARBA" id="ARBA00004141"/>
    </source>
</evidence>